<name>A0A1D3D280_9EIME</name>
<dbReference type="VEuPathDB" id="ToxoDB:LOC34624347"/>
<accession>A0A1D3D280</accession>
<evidence type="ECO:0000313" key="2">
    <source>
        <dbReference type="EMBL" id="OEH77561.1"/>
    </source>
</evidence>
<gene>
    <name evidence="2" type="ORF">cyc_08699</name>
</gene>
<dbReference type="VEuPathDB" id="ToxoDB:cyc_08699"/>
<evidence type="ECO:0000313" key="3">
    <source>
        <dbReference type="Proteomes" id="UP000095192"/>
    </source>
</evidence>
<dbReference type="EMBL" id="JROU02001054">
    <property type="protein sequence ID" value="OEH77561.1"/>
    <property type="molecule type" value="Genomic_DNA"/>
</dbReference>
<keyword evidence="3" id="KW-1185">Reference proteome</keyword>
<evidence type="ECO:0000256" key="1">
    <source>
        <dbReference type="SAM" id="MobiDB-lite"/>
    </source>
</evidence>
<feature type="region of interest" description="Disordered" evidence="1">
    <location>
        <begin position="65"/>
        <end position="92"/>
    </location>
</feature>
<dbReference type="InParanoid" id="A0A1D3D280"/>
<organism evidence="2 3">
    <name type="scientific">Cyclospora cayetanensis</name>
    <dbReference type="NCBI Taxonomy" id="88456"/>
    <lineage>
        <taxon>Eukaryota</taxon>
        <taxon>Sar</taxon>
        <taxon>Alveolata</taxon>
        <taxon>Apicomplexa</taxon>
        <taxon>Conoidasida</taxon>
        <taxon>Coccidia</taxon>
        <taxon>Eucoccidiorida</taxon>
        <taxon>Eimeriorina</taxon>
        <taxon>Eimeriidae</taxon>
        <taxon>Cyclospora</taxon>
    </lineage>
</organism>
<sequence length="183" mass="21569">MPHRQQSLGGLASYLQGPQGLTQQFHRDGQQRLSVKDQQLQLIHRLQHLYHDQQLHQQQQQLQQQQLQQQQQQHALRRRSPEEASWRGLPGSEQPVVSLKRMLLHPHQQEQHAHPLLQRQMLQQWRQLRNKPTSGFPNFKARGNSRKLEGQAPSAELQRLLFQRVKAFTKPVRNKFCTPHPDS</sequence>
<dbReference type="AlphaFoldDB" id="A0A1D3D280"/>
<dbReference type="Proteomes" id="UP000095192">
    <property type="component" value="Unassembled WGS sequence"/>
</dbReference>
<feature type="compositionally biased region" description="Low complexity" evidence="1">
    <location>
        <begin position="65"/>
        <end position="74"/>
    </location>
</feature>
<reference evidence="2 3" key="1">
    <citation type="journal article" date="2016" name="BMC Genomics">
        <title>Comparative genomics reveals Cyclospora cayetanensis possesses coccidia-like metabolism and invasion components but unique surface antigens.</title>
        <authorList>
            <person name="Liu S."/>
            <person name="Wang L."/>
            <person name="Zheng H."/>
            <person name="Xu Z."/>
            <person name="Roellig D.M."/>
            <person name="Li N."/>
            <person name="Frace M.A."/>
            <person name="Tang K."/>
            <person name="Arrowood M.J."/>
            <person name="Moss D.M."/>
            <person name="Zhang L."/>
            <person name="Feng Y."/>
            <person name="Xiao L."/>
        </authorList>
    </citation>
    <scope>NUCLEOTIDE SEQUENCE [LARGE SCALE GENOMIC DNA]</scope>
    <source>
        <strain evidence="2 3">CHN_HEN01</strain>
    </source>
</reference>
<proteinExistence type="predicted"/>
<protein>
    <submittedName>
        <fullName evidence="2">Uncharacterized protein</fullName>
    </submittedName>
</protein>
<comment type="caution">
    <text evidence="2">The sequence shown here is derived from an EMBL/GenBank/DDBJ whole genome shotgun (WGS) entry which is preliminary data.</text>
</comment>